<reference evidence="2 3" key="1">
    <citation type="journal article" date="2024" name="Ann. Entomol. Soc. Am.">
        <title>Genomic analyses of the southern and eastern yellowjacket wasps (Hymenoptera: Vespidae) reveal evolutionary signatures of social life.</title>
        <authorList>
            <person name="Catto M.A."/>
            <person name="Caine P.B."/>
            <person name="Orr S.E."/>
            <person name="Hunt B.G."/>
            <person name="Goodisman M.A.D."/>
        </authorList>
    </citation>
    <scope>NUCLEOTIDE SEQUENCE [LARGE SCALE GENOMIC DNA]</scope>
    <source>
        <strain evidence="2">233</strain>
        <tissue evidence="2">Head and thorax</tissue>
    </source>
</reference>
<protein>
    <submittedName>
        <fullName evidence="2">UPF0598 protein CG30010</fullName>
    </submittedName>
</protein>
<sequence>MFILSNIYFNRIVTNARKFSSYKIYERSYTTYIQGQSPEPRIREYFYYIDHQGMLFLDDVRIKNFTSCFKDKKFLAFFFKQLTINNIGRYTQEFPYVSLCGPERNFVKCDDLPIVFTKIIQKENIEIDKKEDWFGYSHAEEFLMIPFKPEKLFMDPNSGRVYHPAPEKVGGIGLVRSKIAIELSIFFCFENGEEQGPTHFQWKNNKYIIDNQWYKNSMKYKDCP</sequence>
<dbReference type="Pfam" id="PF14956">
    <property type="entry name" value="DUF4505"/>
    <property type="match status" value="1"/>
</dbReference>
<dbReference type="AlphaFoldDB" id="A0ABD2A5F5"/>
<gene>
    <name evidence="2" type="ORF">V1478_013521</name>
</gene>
<proteinExistence type="inferred from homology"/>
<dbReference type="PANTHER" id="PTHR31449">
    <property type="entry name" value="UPF0598 PROTEIN C8ORF82"/>
    <property type="match status" value="1"/>
</dbReference>
<comment type="caution">
    <text evidence="2">The sequence shown here is derived from an EMBL/GenBank/DDBJ whole genome shotgun (WGS) entry which is preliminary data.</text>
</comment>
<name>A0ABD2A5F5_VESSQ</name>
<dbReference type="InterPro" id="IPR028108">
    <property type="entry name" value="DUF4505"/>
</dbReference>
<dbReference type="Proteomes" id="UP001607302">
    <property type="component" value="Unassembled WGS sequence"/>
</dbReference>
<evidence type="ECO:0000256" key="1">
    <source>
        <dbReference type="ARBA" id="ARBA00006322"/>
    </source>
</evidence>
<dbReference type="EMBL" id="JAUDFV010000154">
    <property type="protein sequence ID" value="KAL2715845.1"/>
    <property type="molecule type" value="Genomic_DNA"/>
</dbReference>
<evidence type="ECO:0000313" key="2">
    <source>
        <dbReference type="EMBL" id="KAL2715845.1"/>
    </source>
</evidence>
<evidence type="ECO:0000313" key="3">
    <source>
        <dbReference type="Proteomes" id="UP001607302"/>
    </source>
</evidence>
<keyword evidence="3" id="KW-1185">Reference proteome</keyword>
<dbReference type="PANTHER" id="PTHR31449:SF3">
    <property type="entry name" value="UPF0598 PROTEIN C8ORF82"/>
    <property type="match status" value="1"/>
</dbReference>
<organism evidence="2 3">
    <name type="scientific">Vespula squamosa</name>
    <name type="common">Southern yellow jacket</name>
    <name type="synonym">Wasp</name>
    <dbReference type="NCBI Taxonomy" id="30214"/>
    <lineage>
        <taxon>Eukaryota</taxon>
        <taxon>Metazoa</taxon>
        <taxon>Ecdysozoa</taxon>
        <taxon>Arthropoda</taxon>
        <taxon>Hexapoda</taxon>
        <taxon>Insecta</taxon>
        <taxon>Pterygota</taxon>
        <taxon>Neoptera</taxon>
        <taxon>Endopterygota</taxon>
        <taxon>Hymenoptera</taxon>
        <taxon>Apocrita</taxon>
        <taxon>Aculeata</taxon>
        <taxon>Vespoidea</taxon>
        <taxon>Vespidae</taxon>
        <taxon>Vespinae</taxon>
        <taxon>Vespula</taxon>
    </lineage>
</organism>
<comment type="similarity">
    <text evidence="1">Belongs to the UPF0598 family.</text>
</comment>
<accession>A0ABD2A5F5</accession>